<protein>
    <recommendedName>
        <fullName evidence="4">X8 domain-containing protein</fullName>
    </recommendedName>
</protein>
<keyword evidence="2" id="KW-0325">Glycoprotein</keyword>
<accession>A0A5N5GEI9</accession>
<evidence type="ECO:0000259" key="4">
    <source>
        <dbReference type="SMART" id="SM00768"/>
    </source>
</evidence>
<dbReference type="SMART" id="SM00768">
    <property type="entry name" value="X8"/>
    <property type="match status" value="1"/>
</dbReference>
<dbReference type="AlphaFoldDB" id="A0A5N5GEI9"/>
<proteinExistence type="predicted"/>
<evidence type="ECO:0000256" key="3">
    <source>
        <dbReference type="ARBA" id="ARBA00022729"/>
    </source>
</evidence>
<keyword evidence="6" id="KW-1185">Reference proteome</keyword>
<keyword evidence="2" id="KW-0336">GPI-anchor</keyword>
<evidence type="ECO:0000313" key="6">
    <source>
        <dbReference type="Proteomes" id="UP000327157"/>
    </source>
</evidence>
<dbReference type="Proteomes" id="UP000327157">
    <property type="component" value="Chromosome 9"/>
</dbReference>
<reference evidence="6" key="2">
    <citation type="submission" date="2019-10" db="EMBL/GenBank/DDBJ databases">
        <title>A de novo genome assembly of a pear dwarfing rootstock.</title>
        <authorList>
            <person name="Wang F."/>
            <person name="Wang J."/>
            <person name="Li S."/>
            <person name="Zhang Y."/>
            <person name="Fang M."/>
            <person name="Ma L."/>
            <person name="Zhao Y."/>
            <person name="Jiang S."/>
        </authorList>
    </citation>
    <scope>NUCLEOTIDE SEQUENCE [LARGE SCALE GENOMIC DNA]</scope>
</reference>
<keyword evidence="2" id="KW-0449">Lipoprotein</keyword>
<keyword evidence="3" id="KW-0732">Signal</keyword>
<name>A0A5N5GEI9_9ROSA</name>
<evidence type="ECO:0000256" key="1">
    <source>
        <dbReference type="ARBA" id="ARBA00004609"/>
    </source>
</evidence>
<sequence>MRVCERTILDFSAAEFEQWCITDEQTPEDELQAAMDWACGGGGGADCSKIRVNQACYFPNTLKYHASYAFNSYFQRFKHKGGDLATSRVLL</sequence>
<dbReference type="Pfam" id="PF07983">
    <property type="entry name" value="X8"/>
    <property type="match status" value="1"/>
</dbReference>
<reference evidence="5 6" key="1">
    <citation type="submission" date="2019-09" db="EMBL/GenBank/DDBJ databases">
        <authorList>
            <person name="Ou C."/>
        </authorList>
    </citation>
    <scope>NUCLEOTIDE SEQUENCE [LARGE SCALE GENOMIC DNA]</scope>
    <source>
        <strain evidence="5">S2</strain>
        <tissue evidence="5">Leaf</tissue>
    </source>
</reference>
<dbReference type="OrthoDB" id="2019109at2759"/>
<reference evidence="5 6" key="3">
    <citation type="submission" date="2019-11" db="EMBL/GenBank/DDBJ databases">
        <title>A de novo genome assembly of a pear dwarfing rootstock.</title>
        <authorList>
            <person name="Wang F."/>
            <person name="Wang J."/>
            <person name="Li S."/>
            <person name="Zhang Y."/>
            <person name="Fang M."/>
            <person name="Ma L."/>
            <person name="Zhao Y."/>
            <person name="Jiang S."/>
        </authorList>
    </citation>
    <scope>NUCLEOTIDE SEQUENCE [LARGE SCALE GENOMIC DNA]</scope>
    <source>
        <strain evidence="5">S2</strain>
        <tissue evidence="5">Leaf</tissue>
    </source>
</reference>
<dbReference type="PANTHER" id="PTHR31044">
    <property type="entry name" value="BETA-1,3 GLUCANASE"/>
    <property type="match status" value="1"/>
</dbReference>
<dbReference type="InterPro" id="IPR044788">
    <property type="entry name" value="X8_dom_prot"/>
</dbReference>
<evidence type="ECO:0000256" key="2">
    <source>
        <dbReference type="ARBA" id="ARBA00022622"/>
    </source>
</evidence>
<gene>
    <name evidence="5" type="ORF">D8674_035799</name>
</gene>
<dbReference type="GO" id="GO:0098552">
    <property type="term" value="C:side of membrane"/>
    <property type="evidence" value="ECO:0007669"/>
    <property type="project" value="UniProtKB-KW"/>
</dbReference>
<feature type="domain" description="X8" evidence="4">
    <location>
        <begin position="18"/>
        <end position="90"/>
    </location>
</feature>
<keyword evidence="2" id="KW-0472">Membrane</keyword>
<dbReference type="InterPro" id="IPR012946">
    <property type="entry name" value="X8"/>
</dbReference>
<dbReference type="GO" id="GO:0009506">
    <property type="term" value="C:plasmodesma"/>
    <property type="evidence" value="ECO:0007669"/>
    <property type="project" value="UniProtKB-ARBA"/>
</dbReference>
<dbReference type="Gene3D" id="1.20.58.1040">
    <property type="match status" value="1"/>
</dbReference>
<evidence type="ECO:0000313" key="5">
    <source>
        <dbReference type="EMBL" id="KAB2613483.1"/>
    </source>
</evidence>
<comment type="caution">
    <text evidence="5">The sequence shown here is derived from an EMBL/GenBank/DDBJ whole genome shotgun (WGS) entry which is preliminary data.</text>
</comment>
<dbReference type="GO" id="GO:0005886">
    <property type="term" value="C:plasma membrane"/>
    <property type="evidence" value="ECO:0007669"/>
    <property type="project" value="UniProtKB-SubCell"/>
</dbReference>
<dbReference type="EMBL" id="SMOL01000458">
    <property type="protein sequence ID" value="KAB2613483.1"/>
    <property type="molecule type" value="Genomic_DNA"/>
</dbReference>
<organism evidence="5 6">
    <name type="scientific">Pyrus ussuriensis x Pyrus communis</name>
    <dbReference type="NCBI Taxonomy" id="2448454"/>
    <lineage>
        <taxon>Eukaryota</taxon>
        <taxon>Viridiplantae</taxon>
        <taxon>Streptophyta</taxon>
        <taxon>Embryophyta</taxon>
        <taxon>Tracheophyta</taxon>
        <taxon>Spermatophyta</taxon>
        <taxon>Magnoliopsida</taxon>
        <taxon>eudicotyledons</taxon>
        <taxon>Gunneridae</taxon>
        <taxon>Pentapetalae</taxon>
        <taxon>rosids</taxon>
        <taxon>fabids</taxon>
        <taxon>Rosales</taxon>
        <taxon>Rosaceae</taxon>
        <taxon>Amygdaloideae</taxon>
        <taxon>Maleae</taxon>
        <taxon>Pyrus</taxon>
    </lineage>
</organism>
<comment type="subcellular location">
    <subcellularLocation>
        <location evidence="1">Cell membrane</location>
        <topology evidence="1">Lipid-anchor</topology>
        <topology evidence="1">GPI-anchor</topology>
    </subcellularLocation>
</comment>
<dbReference type="PANTHER" id="PTHR31044:SF35">
    <property type="entry name" value="GLUCAN ENDO-1,3-BETA-GLUCOSIDASE 4-LIKE"/>
    <property type="match status" value="1"/>
</dbReference>